<evidence type="ECO:0000313" key="1">
    <source>
        <dbReference type="EMBL" id="CAB5224865.1"/>
    </source>
</evidence>
<proteinExistence type="predicted"/>
<organism evidence="1">
    <name type="scientific">uncultured Caudovirales phage</name>
    <dbReference type="NCBI Taxonomy" id="2100421"/>
    <lineage>
        <taxon>Viruses</taxon>
        <taxon>Duplodnaviria</taxon>
        <taxon>Heunggongvirae</taxon>
        <taxon>Uroviricota</taxon>
        <taxon>Caudoviricetes</taxon>
        <taxon>Peduoviridae</taxon>
        <taxon>Maltschvirus</taxon>
        <taxon>Maltschvirus maltsch</taxon>
    </lineage>
</organism>
<sequence>MAYHWQDHPTEVEGCFGCKVMNLQVNAGDAKRDIPDKKWTAELNAYKDARAQGIQPAGTTMRHVEEAHKASEILGKAYNADTMPKTKDITPKAAAVMKEIGQI</sequence>
<accession>A0A6J7X2E6</accession>
<gene>
    <name evidence="1" type="ORF">UFOVP744_26</name>
</gene>
<protein>
    <submittedName>
        <fullName evidence="1">Uncharacterized protein</fullName>
    </submittedName>
</protein>
<reference evidence="1" key="1">
    <citation type="submission" date="2020-05" db="EMBL/GenBank/DDBJ databases">
        <authorList>
            <person name="Chiriac C."/>
            <person name="Salcher M."/>
            <person name="Ghai R."/>
            <person name="Kavagutti S V."/>
        </authorList>
    </citation>
    <scope>NUCLEOTIDE SEQUENCE</scope>
</reference>
<dbReference type="EMBL" id="LR798338">
    <property type="protein sequence ID" value="CAB5224865.1"/>
    <property type="molecule type" value="Genomic_DNA"/>
</dbReference>
<name>A0A6J7X2E6_9CAUD</name>